<organism evidence="1">
    <name type="scientific">candidate division WOR-3 bacterium</name>
    <dbReference type="NCBI Taxonomy" id="2052148"/>
    <lineage>
        <taxon>Bacteria</taxon>
        <taxon>Bacteria division WOR-3</taxon>
    </lineage>
</organism>
<name>A0A7V3KME8_UNCW3</name>
<sequence length="460" mass="52899">MKFLLTLLIQFNFNLNGDYLLDRNSLEEYALAFGQLQHSFLDFKISADFLVQQPSQWDKRLLMLNPQFSFKNAFIELALLDFQAQFQKGLVFSQLSDFQFRKLRYVRGIELTGKLNGLSLTLLSGQLASYDYENFLFLLNNDTSDVVRALNLNYGKGITDFEATYVRLNRKNMPESFSFQEIYGLRNKLSMDWGRFEINLARKWGVDPITYSRIKGLGVNVDLAGSFDGLDLGLSCIYYDSINFWNYNLPPVITEKELLPNAGNADKGLGFLGAYGFGDYYFELQLASIVNLKDDNLLNPSLGKAYQEGYFKFEGDFGKFHFDLKGAREKYLRVEPEYQKLLSYYFETHSKVDAKLPTEFSVKVTRNYEDSLKYWMTEFTGGVDLLKDLTASFQMEYASMKIPRFNNENFWANFELLYRFENGSLSLAYGKKRGGLVCSGGVCRILPSFDGLKLGLNIGY</sequence>
<dbReference type="EMBL" id="DTGD01000031">
    <property type="protein sequence ID" value="HGB35423.1"/>
    <property type="molecule type" value="Genomic_DNA"/>
</dbReference>
<comment type="caution">
    <text evidence="1">The sequence shown here is derived from an EMBL/GenBank/DDBJ whole genome shotgun (WGS) entry which is preliminary data.</text>
</comment>
<dbReference type="AlphaFoldDB" id="A0A7V3KME8"/>
<dbReference type="InterPro" id="IPR046070">
    <property type="entry name" value="DUF6029"/>
</dbReference>
<gene>
    <name evidence="1" type="ORF">ENV38_00740</name>
</gene>
<protein>
    <submittedName>
        <fullName evidence="1">Uncharacterized protein</fullName>
    </submittedName>
</protein>
<accession>A0A7V3KME8</accession>
<reference evidence="1" key="1">
    <citation type="journal article" date="2020" name="mSystems">
        <title>Genome- and Community-Level Interaction Insights into Carbon Utilization and Element Cycling Functions of Hydrothermarchaeota in Hydrothermal Sediment.</title>
        <authorList>
            <person name="Zhou Z."/>
            <person name="Liu Y."/>
            <person name="Xu W."/>
            <person name="Pan J."/>
            <person name="Luo Z.H."/>
            <person name="Li M."/>
        </authorList>
    </citation>
    <scope>NUCLEOTIDE SEQUENCE [LARGE SCALE GENOMIC DNA]</scope>
    <source>
        <strain evidence="1">SpSt-754</strain>
    </source>
</reference>
<evidence type="ECO:0000313" key="1">
    <source>
        <dbReference type="EMBL" id="HGB35423.1"/>
    </source>
</evidence>
<proteinExistence type="predicted"/>
<dbReference type="Pfam" id="PF19494">
    <property type="entry name" value="DUF6029"/>
    <property type="match status" value="1"/>
</dbReference>